<organism evidence="3 4">
    <name type="scientific">Heligmosomoides polygyrus</name>
    <name type="common">Parasitic roundworm</name>
    <dbReference type="NCBI Taxonomy" id="6339"/>
    <lineage>
        <taxon>Eukaryota</taxon>
        <taxon>Metazoa</taxon>
        <taxon>Ecdysozoa</taxon>
        <taxon>Nematoda</taxon>
        <taxon>Chromadorea</taxon>
        <taxon>Rhabditida</taxon>
        <taxon>Rhabditina</taxon>
        <taxon>Rhabditomorpha</taxon>
        <taxon>Strongyloidea</taxon>
        <taxon>Heligmosomidae</taxon>
        <taxon>Heligmosomoides</taxon>
    </lineage>
</organism>
<feature type="transmembrane region" description="Helical" evidence="1">
    <location>
        <begin position="195"/>
        <end position="215"/>
    </location>
</feature>
<feature type="transmembrane region" description="Helical" evidence="1">
    <location>
        <begin position="71"/>
        <end position="94"/>
    </location>
</feature>
<dbReference type="WBParaSite" id="HPBE_0000698001-mRNA-1">
    <property type="protein sequence ID" value="HPBE_0000698001-mRNA-1"/>
    <property type="gene ID" value="HPBE_0000698001"/>
</dbReference>
<dbReference type="PANTHER" id="PTHR23021:SF82">
    <property type="entry name" value="G PROTEIN-COUPLED RECEPTOR"/>
    <property type="match status" value="1"/>
</dbReference>
<dbReference type="EMBL" id="UZAH01025785">
    <property type="protein sequence ID" value="VDO70450.1"/>
    <property type="molecule type" value="Genomic_DNA"/>
</dbReference>
<reference evidence="4" key="2">
    <citation type="submission" date="2019-09" db="UniProtKB">
        <authorList>
            <consortium name="WormBaseParasite"/>
        </authorList>
    </citation>
    <scope>IDENTIFICATION</scope>
</reference>
<evidence type="ECO:0000313" key="4">
    <source>
        <dbReference type="WBParaSite" id="HPBE_0000698001-mRNA-1"/>
    </source>
</evidence>
<dbReference type="InterPro" id="IPR019425">
    <property type="entry name" value="7TM_GPCR_serpentine_rcpt_Srt"/>
</dbReference>
<reference evidence="2 3" key="1">
    <citation type="submission" date="2018-11" db="EMBL/GenBank/DDBJ databases">
        <authorList>
            <consortium name="Pathogen Informatics"/>
        </authorList>
    </citation>
    <scope>NUCLEOTIDE SEQUENCE [LARGE SCALE GENOMIC DNA]</scope>
</reference>
<keyword evidence="1" id="KW-0472">Membrane</keyword>
<dbReference type="SUPFAM" id="SSF81321">
    <property type="entry name" value="Family A G protein-coupled receptor-like"/>
    <property type="match status" value="1"/>
</dbReference>
<feature type="transmembrane region" description="Helical" evidence="1">
    <location>
        <begin position="274"/>
        <end position="296"/>
    </location>
</feature>
<keyword evidence="1" id="KW-1133">Transmembrane helix</keyword>
<proteinExistence type="predicted"/>
<dbReference type="Pfam" id="PF10321">
    <property type="entry name" value="7TM_GPCR_Srt"/>
    <property type="match status" value="1"/>
</dbReference>
<evidence type="ECO:0000256" key="1">
    <source>
        <dbReference type="SAM" id="Phobius"/>
    </source>
</evidence>
<name>A0A183FJ36_HELPZ</name>
<feature type="transmembrane region" description="Helical" evidence="1">
    <location>
        <begin position="147"/>
        <end position="168"/>
    </location>
</feature>
<evidence type="ECO:0000313" key="3">
    <source>
        <dbReference type="Proteomes" id="UP000050761"/>
    </source>
</evidence>
<feature type="transmembrane region" description="Helical" evidence="1">
    <location>
        <begin position="106"/>
        <end position="127"/>
    </location>
</feature>
<dbReference type="AlphaFoldDB" id="A0A183FJ36"/>
<accession>A0A183FJ36</accession>
<dbReference type="OrthoDB" id="5802741at2759"/>
<feature type="transmembrane region" description="Helical" evidence="1">
    <location>
        <begin position="236"/>
        <end position="254"/>
    </location>
</feature>
<keyword evidence="3" id="KW-1185">Reference proteome</keyword>
<protein>
    <submittedName>
        <fullName evidence="4">Serpentine receptor class gamma</fullName>
    </submittedName>
</protein>
<keyword evidence="1" id="KW-0812">Transmembrane</keyword>
<dbReference type="Gene3D" id="1.20.1070.10">
    <property type="entry name" value="Rhodopsin 7-helix transmembrane proteins"/>
    <property type="match status" value="1"/>
</dbReference>
<gene>
    <name evidence="2" type="ORF">HPBE_LOCUS6981</name>
</gene>
<accession>A0A3P7X8X6</accession>
<sequence length="355" mass="41023">METIAIGGPTGRDDPLPLELPSTLWVCEGKPDGNQPRGKGTLRSNQPTYQLFLLQTIWRDDELRRMASYRLMFALGIFDVLQCIPHFITGVFTVCQSIFHPALAKAISILASPCYVAYILITLILAFNRFIQAIAPYYNKILFTAPIAYVSSLNFFKISFYYFIYINFLKSNDYFSYSWVYDFNLLLSGTVQKTAMTIELTCIFIVVLLYSFIIISIYVTKKRYFSTANNQSEIKILIQAIVIGAYCTVLNLLWHQSQILPTDLWWQMGLNFMWVLSSGVYPTIYFIVNRLVILFNPLKRLYANWRFSRHIEHPSINKLGGSEIKANAFQIKAGCLHIQLETSRWLKYIFLQGKF</sequence>
<evidence type="ECO:0000313" key="2">
    <source>
        <dbReference type="EMBL" id="VDO70450.1"/>
    </source>
</evidence>
<dbReference type="Proteomes" id="UP000050761">
    <property type="component" value="Unassembled WGS sequence"/>
</dbReference>
<dbReference type="PANTHER" id="PTHR23021">
    <property type="entry name" value="SERPENTINE RECEPTOR, CLASS T"/>
    <property type="match status" value="1"/>
</dbReference>